<evidence type="ECO:0000313" key="6">
    <source>
        <dbReference type="Proteomes" id="UP000550707"/>
    </source>
</evidence>
<reference evidence="5 6" key="1">
    <citation type="journal article" date="2020" name="Nature">
        <title>Six reference-quality genomes reveal evolution of bat adaptations.</title>
        <authorList>
            <person name="Jebb D."/>
            <person name="Huang Z."/>
            <person name="Pippel M."/>
            <person name="Hughes G.M."/>
            <person name="Lavrichenko K."/>
            <person name="Devanna P."/>
            <person name="Winkler S."/>
            <person name="Jermiin L.S."/>
            <person name="Skirmuntt E.C."/>
            <person name="Katzourakis A."/>
            <person name="Burkitt-Gray L."/>
            <person name="Ray D.A."/>
            <person name="Sullivan K.A.M."/>
            <person name="Roscito J.G."/>
            <person name="Kirilenko B.M."/>
            <person name="Davalos L.M."/>
            <person name="Corthals A.P."/>
            <person name="Power M.L."/>
            <person name="Jones G."/>
            <person name="Ransome R.D."/>
            <person name="Dechmann D.K.N."/>
            <person name="Locatelli A.G."/>
            <person name="Puechmaille S.J."/>
            <person name="Fedrigo O."/>
            <person name="Jarvis E.D."/>
            <person name="Hiller M."/>
            <person name="Vernes S.C."/>
            <person name="Myers E.W."/>
            <person name="Teeling E.C."/>
        </authorList>
    </citation>
    <scope>NUCLEOTIDE SEQUENCE [LARGE SCALE GENOMIC DNA]</scope>
    <source>
        <strain evidence="5">MMolMol1</strain>
        <tissue evidence="5">Muscle</tissue>
    </source>
</reference>
<feature type="domain" description="Guanylate cyclase" evidence="4">
    <location>
        <begin position="42"/>
        <end position="178"/>
    </location>
</feature>
<evidence type="ECO:0000256" key="2">
    <source>
        <dbReference type="ARBA" id="ARBA00022840"/>
    </source>
</evidence>
<feature type="domain" description="Guanylate cyclase" evidence="4">
    <location>
        <begin position="314"/>
        <end position="391"/>
    </location>
</feature>
<dbReference type="InterPro" id="IPR029787">
    <property type="entry name" value="Nucleotide_cyclase"/>
</dbReference>
<dbReference type="GO" id="GO:0009190">
    <property type="term" value="P:cyclic nucleotide biosynthetic process"/>
    <property type="evidence" value="ECO:0007669"/>
    <property type="project" value="InterPro"/>
</dbReference>
<dbReference type="GO" id="GO:0035556">
    <property type="term" value="P:intracellular signal transduction"/>
    <property type="evidence" value="ECO:0007669"/>
    <property type="project" value="InterPro"/>
</dbReference>
<proteinExistence type="predicted"/>
<dbReference type="CDD" id="cd07302">
    <property type="entry name" value="CHD"/>
    <property type="match status" value="2"/>
</dbReference>
<dbReference type="EMBL" id="JACASF010000020">
    <property type="protein sequence ID" value="KAF6412625.1"/>
    <property type="molecule type" value="Genomic_DNA"/>
</dbReference>
<evidence type="ECO:0000256" key="3">
    <source>
        <dbReference type="ARBA" id="ARBA00023239"/>
    </source>
</evidence>
<comment type="caution">
    <text evidence="5">The sequence shown here is derived from an EMBL/GenBank/DDBJ whole genome shotgun (WGS) entry which is preliminary data.</text>
</comment>
<dbReference type="Proteomes" id="UP000550707">
    <property type="component" value="Unassembled WGS sequence"/>
</dbReference>
<dbReference type="GO" id="GO:0005737">
    <property type="term" value="C:cytoplasm"/>
    <property type="evidence" value="ECO:0007669"/>
    <property type="project" value="TreeGrafter"/>
</dbReference>
<dbReference type="SUPFAM" id="SSF55073">
    <property type="entry name" value="Nucleotide cyclase"/>
    <property type="match status" value="2"/>
</dbReference>
<dbReference type="PROSITE" id="PS50125">
    <property type="entry name" value="GUANYLATE_CYCLASE_2"/>
    <property type="match status" value="2"/>
</dbReference>
<dbReference type="GO" id="GO:0005524">
    <property type="term" value="F:ATP binding"/>
    <property type="evidence" value="ECO:0007669"/>
    <property type="project" value="UniProtKB-KW"/>
</dbReference>
<dbReference type="PANTHER" id="PTHR16305:SF32">
    <property type="entry name" value="ADENYLATE CYCLASE TYPE 10"/>
    <property type="match status" value="1"/>
</dbReference>
<sequence length="462" mass="51761">MNSQKEELQDRAIVRIAAHLPDLIVYGDICPERPSVDYFDGVLMFVDISGFTAMTEKFSTAMYMDRGAEQLVEILNHYISAIVEKVLIFGGDILKFAGDALLALWKVERKQLKNMITVVVKCSLEIHELFGAQESEGLDVRVKIGLAAGHISMLVFGDETRNFFLVIGQTVNDVRLAQNMAHMNDVILSPNCWQLCDRSMIEIERIPDQRAVKVNFLKLPPTFNFDEFFTKCMTFMDYYPSGDNKNLLRLACMLESDPHLEMSLQKYVMESISKQDQDKVEVISSAIQDASVHISSVLRDLRGQINKVFMFDKGCSFLCVFGFPGEKAPDEVTHALESAVGIFDFCSQVHKIHTVSIGVASGTVFCGIVGHSVRHEYTVIGQKVNIAARMMMCYPGIVTCDSVTYNSSNLPAYFFKELPKRAMKGVADSGPVYQCLGLNEKVMFGMAYLICNRSEAYPLLGR</sequence>
<dbReference type="SMART" id="SM00044">
    <property type="entry name" value="CYCc"/>
    <property type="match status" value="1"/>
</dbReference>
<dbReference type="AlphaFoldDB" id="A0A7J8CP67"/>
<organism evidence="5 6">
    <name type="scientific">Molossus molossus</name>
    <name type="common">Pallas' mastiff bat</name>
    <name type="synonym">Vespertilio molossus</name>
    <dbReference type="NCBI Taxonomy" id="27622"/>
    <lineage>
        <taxon>Eukaryota</taxon>
        <taxon>Metazoa</taxon>
        <taxon>Chordata</taxon>
        <taxon>Craniata</taxon>
        <taxon>Vertebrata</taxon>
        <taxon>Euteleostomi</taxon>
        <taxon>Mammalia</taxon>
        <taxon>Eutheria</taxon>
        <taxon>Laurasiatheria</taxon>
        <taxon>Chiroptera</taxon>
        <taxon>Yangochiroptera</taxon>
        <taxon>Molossidae</taxon>
        <taxon>Molossus</taxon>
    </lineage>
</organism>
<keyword evidence="2" id="KW-0067">ATP-binding</keyword>
<dbReference type="FunFam" id="3.30.70.1230:FF:000021">
    <property type="entry name" value="Adenylate cyclase type 10"/>
    <property type="match status" value="1"/>
</dbReference>
<keyword evidence="3" id="KW-0456">Lyase</keyword>
<dbReference type="FunFam" id="3.30.70.1230:FF:000017">
    <property type="entry name" value="Adenylate cyclase type 10"/>
    <property type="match status" value="1"/>
</dbReference>
<dbReference type="InterPro" id="IPR001054">
    <property type="entry name" value="A/G_cyclase"/>
</dbReference>
<dbReference type="Gene3D" id="3.30.70.1230">
    <property type="entry name" value="Nucleotide cyclase"/>
    <property type="match status" value="2"/>
</dbReference>
<dbReference type="GO" id="GO:0004016">
    <property type="term" value="F:adenylate cyclase activity"/>
    <property type="evidence" value="ECO:0007669"/>
    <property type="project" value="TreeGrafter"/>
</dbReference>
<protein>
    <submittedName>
        <fullName evidence="5">Adenylate cyclase 10</fullName>
    </submittedName>
</protein>
<keyword evidence="6" id="KW-1185">Reference proteome</keyword>
<keyword evidence="1" id="KW-0547">Nucleotide-binding</keyword>
<dbReference type="Pfam" id="PF00211">
    <property type="entry name" value="Guanylate_cyc"/>
    <property type="match status" value="2"/>
</dbReference>
<gene>
    <name evidence="5" type="ORF">HJG59_000344</name>
</gene>
<evidence type="ECO:0000313" key="5">
    <source>
        <dbReference type="EMBL" id="KAF6412625.1"/>
    </source>
</evidence>
<accession>A0A7J8CP67</accession>
<name>A0A7J8CP67_MOLMO</name>
<evidence type="ECO:0000256" key="1">
    <source>
        <dbReference type="ARBA" id="ARBA00022741"/>
    </source>
</evidence>
<dbReference type="PANTHER" id="PTHR16305">
    <property type="entry name" value="TESTICULAR SOLUBLE ADENYLYL CYCLASE"/>
    <property type="match status" value="1"/>
</dbReference>
<evidence type="ECO:0000259" key="4">
    <source>
        <dbReference type="PROSITE" id="PS50125"/>
    </source>
</evidence>